<evidence type="ECO:0000259" key="5">
    <source>
        <dbReference type="Pfam" id="PF12945"/>
    </source>
</evidence>
<keyword evidence="7" id="KW-1185">Reference proteome</keyword>
<dbReference type="Pfam" id="PF07238">
    <property type="entry name" value="PilZ"/>
    <property type="match status" value="1"/>
</dbReference>
<evidence type="ECO:0000313" key="7">
    <source>
        <dbReference type="Proteomes" id="UP001163739"/>
    </source>
</evidence>
<keyword evidence="3" id="KW-0975">Bacterial flagellum</keyword>
<protein>
    <submittedName>
        <fullName evidence="6">Flagellar brake protein</fullName>
    </submittedName>
</protein>
<evidence type="ECO:0000256" key="1">
    <source>
        <dbReference type="ARBA" id="ARBA00022636"/>
    </source>
</evidence>
<dbReference type="EMBL" id="CP100390">
    <property type="protein sequence ID" value="UZE94636.1"/>
    <property type="molecule type" value="Genomic_DNA"/>
</dbReference>
<dbReference type="RefSeq" id="WP_265046129.1">
    <property type="nucleotide sequence ID" value="NZ_CP100390.1"/>
</dbReference>
<dbReference type="Gene3D" id="2.30.110.10">
    <property type="entry name" value="Electron Transport, Fmn-binding Protein, Chain A"/>
    <property type="match status" value="1"/>
</dbReference>
<feature type="domain" description="PilZ" evidence="4">
    <location>
        <begin position="109"/>
        <end position="220"/>
    </location>
</feature>
<proteinExistence type="predicted"/>
<dbReference type="SUPFAM" id="SSF141371">
    <property type="entry name" value="PilZ domain-like"/>
    <property type="match status" value="2"/>
</dbReference>
<dbReference type="InterPro" id="IPR012349">
    <property type="entry name" value="Split_barrel_FMN-bd"/>
</dbReference>
<accession>A0ABY6MXS9</accession>
<evidence type="ECO:0000256" key="3">
    <source>
        <dbReference type="ARBA" id="ARBA00023143"/>
    </source>
</evidence>
<keyword evidence="6" id="KW-0969">Cilium</keyword>
<dbReference type="Proteomes" id="UP001163739">
    <property type="component" value="Chromosome"/>
</dbReference>
<keyword evidence="6" id="KW-0282">Flagellum</keyword>
<dbReference type="Gene3D" id="2.40.10.220">
    <property type="entry name" value="predicted glycosyltransferase like domains"/>
    <property type="match status" value="1"/>
</dbReference>
<evidence type="ECO:0000313" key="6">
    <source>
        <dbReference type="EMBL" id="UZE94636.1"/>
    </source>
</evidence>
<dbReference type="InterPro" id="IPR009926">
    <property type="entry name" value="T3SS_YcgR_PilZN"/>
</dbReference>
<reference evidence="6" key="1">
    <citation type="submission" date="2022-06" db="EMBL/GenBank/DDBJ databases">
        <title>Alkalimarinus sp. nov., isolated from gut of a Alitta virens.</title>
        <authorList>
            <person name="Yang A.I."/>
            <person name="Shin N.-R."/>
        </authorList>
    </citation>
    <scope>NUCLEOTIDE SEQUENCE</scope>
    <source>
        <strain evidence="6">A2M4</strain>
    </source>
</reference>
<keyword evidence="6" id="KW-0966">Cell projection</keyword>
<sequence>MAEDAKSKENTQPFEALGVTVGSPLTIETISPSRRMNVKVMGYLVGKSLLISPPLKDGKEQLLEKGETLAVRMLIRKQICAFETRVKYRSLQPYSYYHLEYPTALASLQVRSSERVDVNIPVIIKSDFDIGLGDWPKEASITNMSKTGAAITCSNALGFNGHEIVVVLDVEVSGLKRTLELHSIIRNKEPLKGESDLCTFGVQFIDLKDEDTLSLAGFIYENNMGV</sequence>
<dbReference type="InterPro" id="IPR009875">
    <property type="entry name" value="PilZ_domain"/>
</dbReference>
<keyword evidence="2" id="KW-0547">Nucleotide-binding</keyword>
<feature type="domain" description="Type III secretion system flagellar brake protein YcgR PilZN" evidence="5">
    <location>
        <begin position="21"/>
        <end position="102"/>
    </location>
</feature>
<keyword evidence="1" id="KW-0973">c-di-GMP</keyword>
<evidence type="ECO:0000259" key="4">
    <source>
        <dbReference type="Pfam" id="PF07238"/>
    </source>
</evidence>
<evidence type="ECO:0000256" key="2">
    <source>
        <dbReference type="ARBA" id="ARBA00022741"/>
    </source>
</evidence>
<name>A0ABY6MXS9_9ALTE</name>
<gene>
    <name evidence="6" type="ORF">NKI27_11115</name>
</gene>
<organism evidence="6 7">
    <name type="scientific">Alkalimarinus alittae</name>
    <dbReference type="NCBI Taxonomy" id="2961619"/>
    <lineage>
        <taxon>Bacteria</taxon>
        <taxon>Pseudomonadati</taxon>
        <taxon>Pseudomonadota</taxon>
        <taxon>Gammaproteobacteria</taxon>
        <taxon>Alteromonadales</taxon>
        <taxon>Alteromonadaceae</taxon>
        <taxon>Alkalimarinus</taxon>
    </lineage>
</organism>
<dbReference type="Pfam" id="PF12945">
    <property type="entry name" value="PilZNR"/>
    <property type="match status" value="1"/>
</dbReference>